<accession>A0ABD1V0S0</accession>
<keyword evidence="3" id="KW-1185">Reference proteome</keyword>
<feature type="compositionally biased region" description="Basic residues" evidence="1">
    <location>
        <begin position="81"/>
        <end position="96"/>
    </location>
</feature>
<evidence type="ECO:0000256" key="1">
    <source>
        <dbReference type="SAM" id="MobiDB-lite"/>
    </source>
</evidence>
<evidence type="ECO:0000313" key="3">
    <source>
        <dbReference type="Proteomes" id="UP001604277"/>
    </source>
</evidence>
<sequence length="127" mass="15309">MESMHNEAYLKENKEHADDDGYLLFFQMNTAESCSKVCEPTLLTKKELQNKRRRELYAQTKEARNTCKKELSKEAGELHDKRKKERHSQQNKKCGNRSKQLMMKQLNHKRHCSHRYTSWNFLQMLYL</sequence>
<protein>
    <submittedName>
        <fullName evidence="2">Uncharacterized protein</fullName>
    </submittedName>
</protein>
<organism evidence="2 3">
    <name type="scientific">Forsythia ovata</name>
    <dbReference type="NCBI Taxonomy" id="205694"/>
    <lineage>
        <taxon>Eukaryota</taxon>
        <taxon>Viridiplantae</taxon>
        <taxon>Streptophyta</taxon>
        <taxon>Embryophyta</taxon>
        <taxon>Tracheophyta</taxon>
        <taxon>Spermatophyta</taxon>
        <taxon>Magnoliopsida</taxon>
        <taxon>eudicotyledons</taxon>
        <taxon>Gunneridae</taxon>
        <taxon>Pentapetalae</taxon>
        <taxon>asterids</taxon>
        <taxon>lamiids</taxon>
        <taxon>Lamiales</taxon>
        <taxon>Oleaceae</taxon>
        <taxon>Forsythieae</taxon>
        <taxon>Forsythia</taxon>
    </lineage>
</organism>
<evidence type="ECO:0000313" key="2">
    <source>
        <dbReference type="EMBL" id="KAL2530270.1"/>
    </source>
</evidence>
<name>A0ABD1V0S0_9LAMI</name>
<reference evidence="3" key="1">
    <citation type="submission" date="2024-07" db="EMBL/GenBank/DDBJ databases">
        <title>Two chromosome-level genome assemblies of Korean endemic species Abeliophyllum distichum and Forsythia ovata (Oleaceae).</title>
        <authorList>
            <person name="Jang H."/>
        </authorList>
    </citation>
    <scope>NUCLEOTIDE SEQUENCE [LARGE SCALE GENOMIC DNA]</scope>
</reference>
<feature type="region of interest" description="Disordered" evidence="1">
    <location>
        <begin position="59"/>
        <end position="99"/>
    </location>
</feature>
<gene>
    <name evidence="2" type="ORF">Fot_22871</name>
</gene>
<dbReference type="Proteomes" id="UP001604277">
    <property type="component" value="Unassembled WGS sequence"/>
</dbReference>
<dbReference type="AlphaFoldDB" id="A0ABD1V0S0"/>
<feature type="compositionally biased region" description="Basic and acidic residues" evidence="1">
    <location>
        <begin position="61"/>
        <end position="80"/>
    </location>
</feature>
<comment type="caution">
    <text evidence="2">The sequence shown here is derived from an EMBL/GenBank/DDBJ whole genome shotgun (WGS) entry which is preliminary data.</text>
</comment>
<dbReference type="EMBL" id="JBFOLJ010000006">
    <property type="protein sequence ID" value="KAL2530270.1"/>
    <property type="molecule type" value="Genomic_DNA"/>
</dbReference>
<proteinExistence type="predicted"/>